<evidence type="ECO:0000313" key="10">
    <source>
        <dbReference type="EMBL" id="TWJ06343.1"/>
    </source>
</evidence>
<name>A0A562UL50_9ACTN</name>
<evidence type="ECO:0000256" key="3">
    <source>
        <dbReference type="ARBA" id="ARBA00022692"/>
    </source>
</evidence>
<feature type="domain" description="ABC3 transporter permease C-terminal" evidence="8">
    <location>
        <begin position="272"/>
        <end position="392"/>
    </location>
</feature>
<evidence type="ECO:0000313" key="11">
    <source>
        <dbReference type="Proteomes" id="UP000321617"/>
    </source>
</evidence>
<feature type="transmembrane region" description="Helical" evidence="7">
    <location>
        <begin position="314"/>
        <end position="342"/>
    </location>
</feature>
<evidence type="ECO:0000256" key="4">
    <source>
        <dbReference type="ARBA" id="ARBA00022989"/>
    </source>
</evidence>
<feature type="transmembrane region" description="Helical" evidence="7">
    <location>
        <begin position="362"/>
        <end position="385"/>
    </location>
</feature>
<comment type="subcellular location">
    <subcellularLocation>
        <location evidence="1">Cell membrane</location>
        <topology evidence="1">Multi-pass membrane protein</topology>
    </subcellularLocation>
</comment>
<feature type="transmembrane region" description="Helical" evidence="7">
    <location>
        <begin position="772"/>
        <end position="799"/>
    </location>
</feature>
<organism evidence="10 11">
    <name type="scientific">Stackebrandtia albiflava</name>
    <dbReference type="NCBI Taxonomy" id="406432"/>
    <lineage>
        <taxon>Bacteria</taxon>
        <taxon>Bacillati</taxon>
        <taxon>Actinomycetota</taxon>
        <taxon>Actinomycetes</taxon>
        <taxon>Glycomycetales</taxon>
        <taxon>Glycomycetaceae</taxon>
        <taxon>Stackebrandtia</taxon>
    </lineage>
</organism>
<comment type="caution">
    <text evidence="10">The sequence shown here is derived from an EMBL/GenBank/DDBJ whole genome shotgun (WGS) entry which is preliminary data.</text>
</comment>
<evidence type="ECO:0000256" key="1">
    <source>
        <dbReference type="ARBA" id="ARBA00004651"/>
    </source>
</evidence>
<comment type="similarity">
    <text evidence="6">Belongs to the ABC-4 integral membrane protein family.</text>
</comment>
<feature type="domain" description="MacB-like periplasmic core" evidence="9">
    <location>
        <begin position="17"/>
        <end position="236"/>
    </location>
</feature>
<dbReference type="AlphaFoldDB" id="A0A562UL50"/>
<dbReference type="PANTHER" id="PTHR30572">
    <property type="entry name" value="MEMBRANE COMPONENT OF TRANSPORTER-RELATED"/>
    <property type="match status" value="1"/>
</dbReference>
<keyword evidence="5 7" id="KW-0472">Membrane</keyword>
<accession>A0A562UL50</accession>
<feature type="transmembrane region" description="Helical" evidence="7">
    <location>
        <begin position="819"/>
        <end position="839"/>
    </location>
</feature>
<dbReference type="Pfam" id="PF12704">
    <property type="entry name" value="MacB_PCD"/>
    <property type="match status" value="2"/>
</dbReference>
<feature type="domain" description="MacB-like periplasmic core" evidence="9">
    <location>
        <begin position="492"/>
        <end position="697"/>
    </location>
</feature>
<dbReference type="InterPro" id="IPR050250">
    <property type="entry name" value="Macrolide_Exporter_MacB"/>
</dbReference>
<reference evidence="10 11" key="1">
    <citation type="journal article" date="2013" name="Stand. Genomic Sci.">
        <title>Genomic Encyclopedia of Type Strains, Phase I: The one thousand microbial genomes (KMG-I) project.</title>
        <authorList>
            <person name="Kyrpides N.C."/>
            <person name="Woyke T."/>
            <person name="Eisen J.A."/>
            <person name="Garrity G."/>
            <person name="Lilburn T.G."/>
            <person name="Beck B.J."/>
            <person name="Whitman W.B."/>
            <person name="Hugenholtz P."/>
            <person name="Klenk H.P."/>
        </authorList>
    </citation>
    <scope>NUCLEOTIDE SEQUENCE [LARGE SCALE GENOMIC DNA]</scope>
    <source>
        <strain evidence="10 11">DSM 45044</strain>
    </source>
</reference>
<keyword evidence="11" id="KW-1185">Reference proteome</keyword>
<evidence type="ECO:0000256" key="6">
    <source>
        <dbReference type="ARBA" id="ARBA00038076"/>
    </source>
</evidence>
<evidence type="ECO:0000256" key="2">
    <source>
        <dbReference type="ARBA" id="ARBA00022475"/>
    </source>
</evidence>
<evidence type="ECO:0000259" key="9">
    <source>
        <dbReference type="Pfam" id="PF12704"/>
    </source>
</evidence>
<feature type="transmembrane region" description="Helical" evidence="7">
    <location>
        <begin position="406"/>
        <end position="427"/>
    </location>
</feature>
<dbReference type="GO" id="GO:0005886">
    <property type="term" value="C:plasma membrane"/>
    <property type="evidence" value="ECO:0007669"/>
    <property type="project" value="UniProtKB-SubCell"/>
</dbReference>
<keyword evidence="4 7" id="KW-1133">Transmembrane helix</keyword>
<dbReference type="GO" id="GO:0022857">
    <property type="term" value="F:transmembrane transporter activity"/>
    <property type="evidence" value="ECO:0007669"/>
    <property type="project" value="TreeGrafter"/>
</dbReference>
<gene>
    <name evidence="10" type="ORF">LX16_5307</name>
</gene>
<dbReference type="OrthoDB" id="9780560at2"/>
<dbReference type="PANTHER" id="PTHR30572:SF4">
    <property type="entry name" value="ABC TRANSPORTER PERMEASE YTRF"/>
    <property type="match status" value="1"/>
</dbReference>
<dbReference type="RefSeq" id="WP_147144649.1">
    <property type="nucleotide sequence ID" value="NZ_BAABIJ010000008.1"/>
</dbReference>
<feature type="domain" description="ABC3 transporter permease C-terminal" evidence="8">
    <location>
        <begin position="730"/>
        <end position="845"/>
    </location>
</feature>
<evidence type="ECO:0000256" key="7">
    <source>
        <dbReference type="SAM" id="Phobius"/>
    </source>
</evidence>
<feature type="transmembrane region" description="Helical" evidence="7">
    <location>
        <begin position="722"/>
        <end position="751"/>
    </location>
</feature>
<dbReference type="EMBL" id="VLLL01000013">
    <property type="protein sequence ID" value="TWJ06343.1"/>
    <property type="molecule type" value="Genomic_DNA"/>
</dbReference>
<protein>
    <submittedName>
        <fullName evidence="10">Putative ABC transport system permease protein</fullName>
    </submittedName>
</protein>
<evidence type="ECO:0000259" key="8">
    <source>
        <dbReference type="Pfam" id="PF02687"/>
    </source>
</evidence>
<keyword evidence="3 7" id="KW-0812">Transmembrane</keyword>
<dbReference type="Pfam" id="PF02687">
    <property type="entry name" value="FtsX"/>
    <property type="match status" value="2"/>
</dbReference>
<sequence length="853" mass="88956">MLRATFKSLLSRKARLLLSTIAVVLGVAFVTGSLVLNSSLGKSIESMFTTVFDDVDVQVTAERDDSLFASATPIPADVVERVAGVDGVSEATGLVSEGTGKLRVVGKNGKAIPNFGAPVIGQNFTGFEDPMELKEGTEPQADDEVAVSASLVATTGYELGDTLPLLTDGPEAREFEIVGVFGYSGGRDSVAGEQTILFTLEAARANLMTVPDAYTLIDVTAESGTDDSQLRDDIADLLGSGYVVQTGEDLAAEQTEAFQPFLDVFNYLLLGFGAVALIVSVFLIVNTFSIIVAQRTRELALFRALGAGRGQVTGAVLLEALIVGLLSAVVGLLLGIGVGYLGTVALGSSMGTDMEATLVVPWQTILAALLIGVGVTMLAALIPAVGASRIPPMAALREAANTIKPVRWFAIIGGILLALGAVALFLGLTERVGDGDDSLLLVLAGVGLLFIGLAVVIPAIAKPLVSLIGAVLSWSMPGKLGRRNSSRNPRRTAITASALMIGITLVTAVGVVLSSANASIQKFFAESVSADVMIAGVGTLNDSYNVEILDEVREMPEVSQAAAAYIDQAEFVEPGTNDEAAVLVEATDDVTAYTELLGITVSEGDLSDLDRNGLVVYKGWAEQHRVTVGDTVDLRFSAAESAAPLTVVAVVESSIGGEVMVSDDHVDRFGQPDPMQAYITLEDGADKPQVIERINQLLAENPAVTAADIGVLNDQLTVTFDAVLLVVQVLLSLAIFIAVIGVVNTLTLSVLERTRELGLLRAVGMTRGQVTAMVMVESVVISVFGAVLGLAAGAGLGIVVQQALSDDFLEVLVMPWGTMVFYLVAAVVIGVLASLIPAFRANRLNVLSAISHD</sequence>
<feature type="transmembrane region" description="Helical" evidence="7">
    <location>
        <begin position="439"/>
        <end position="472"/>
    </location>
</feature>
<feature type="transmembrane region" description="Helical" evidence="7">
    <location>
        <begin position="267"/>
        <end position="293"/>
    </location>
</feature>
<keyword evidence="2" id="KW-1003">Cell membrane</keyword>
<feature type="transmembrane region" description="Helical" evidence="7">
    <location>
        <begin position="493"/>
        <end position="513"/>
    </location>
</feature>
<proteinExistence type="inferred from homology"/>
<evidence type="ECO:0000256" key="5">
    <source>
        <dbReference type="ARBA" id="ARBA00023136"/>
    </source>
</evidence>
<dbReference type="Proteomes" id="UP000321617">
    <property type="component" value="Unassembled WGS sequence"/>
</dbReference>
<dbReference type="InterPro" id="IPR025857">
    <property type="entry name" value="MacB_PCD"/>
</dbReference>
<dbReference type="InterPro" id="IPR003838">
    <property type="entry name" value="ABC3_permease_C"/>
</dbReference>